<dbReference type="InterPro" id="IPR033749">
    <property type="entry name" value="Polyprenyl_synt_CS"/>
</dbReference>
<dbReference type="EMBL" id="UINC01014784">
    <property type="protein sequence ID" value="SVA62807.1"/>
    <property type="molecule type" value="Genomic_DNA"/>
</dbReference>
<dbReference type="PROSITE" id="PS00444">
    <property type="entry name" value="POLYPRENYL_SYNTHASE_2"/>
    <property type="match status" value="1"/>
</dbReference>
<gene>
    <name evidence="6" type="ORF">METZ01_LOCUS115661</name>
</gene>
<sequence length="325" mass="36130">MKETIKLQENLTVSQNLNDYFEEVRVEFQRHLKREISKESKDIAPLIEKGVGQGKQLRPVLCRLVSDCLGGDAHLAFECGMALELIHCGTLIHDDWLDGDKFRREAPSLWKELGPRTAILVADLMVATGSLHGAISLATGKSLAICARNLTEGAIADFTDKENYSESVYLHRIKRKTGALYSTAAELGALISPRTDLALPMYKFGETVGIIYQITDDYLDLMNSLITKTPVGDLALGIPTLPVTRLTRYSGYKPSIDKFIETGNAGEIIKNVKTSDAQNIFEELIAPWQEMSRKFLEEVPDSSTKILLEQVPISFANELIVSDRN</sequence>
<evidence type="ECO:0000256" key="2">
    <source>
        <dbReference type="ARBA" id="ARBA00006706"/>
    </source>
</evidence>
<evidence type="ECO:0000256" key="4">
    <source>
        <dbReference type="ARBA" id="ARBA00022723"/>
    </source>
</evidence>
<dbReference type="SFLD" id="SFLDS00005">
    <property type="entry name" value="Isoprenoid_Synthase_Type_I"/>
    <property type="match status" value="1"/>
</dbReference>
<evidence type="ECO:0000256" key="3">
    <source>
        <dbReference type="ARBA" id="ARBA00022679"/>
    </source>
</evidence>
<evidence type="ECO:0008006" key="7">
    <source>
        <dbReference type="Google" id="ProtNLM"/>
    </source>
</evidence>
<evidence type="ECO:0000313" key="6">
    <source>
        <dbReference type="EMBL" id="SVA62807.1"/>
    </source>
</evidence>
<name>A0A381XF44_9ZZZZ</name>
<dbReference type="Gene3D" id="1.10.600.10">
    <property type="entry name" value="Farnesyl Diphosphate Synthase"/>
    <property type="match status" value="1"/>
</dbReference>
<proteinExistence type="inferred from homology"/>
<dbReference type="PANTHER" id="PTHR12001">
    <property type="entry name" value="GERANYLGERANYL PYROPHOSPHATE SYNTHASE"/>
    <property type="match status" value="1"/>
</dbReference>
<keyword evidence="5" id="KW-0460">Magnesium</keyword>
<dbReference type="InterPro" id="IPR000092">
    <property type="entry name" value="Polyprenyl_synt"/>
</dbReference>
<dbReference type="SUPFAM" id="SSF48576">
    <property type="entry name" value="Terpenoid synthases"/>
    <property type="match status" value="1"/>
</dbReference>
<keyword evidence="3" id="KW-0808">Transferase</keyword>
<dbReference type="Pfam" id="PF00348">
    <property type="entry name" value="polyprenyl_synt"/>
    <property type="match status" value="1"/>
</dbReference>
<dbReference type="InterPro" id="IPR008949">
    <property type="entry name" value="Isoprenoid_synthase_dom_sf"/>
</dbReference>
<dbReference type="PANTHER" id="PTHR12001:SF69">
    <property type="entry name" value="ALL TRANS-POLYPRENYL-DIPHOSPHATE SYNTHASE PDSS1"/>
    <property type="match status" value="1"/>
</dbReference>
<dbReference type="GO" id="GO:0046872">
    <property type="term" value="F:metal ion binding"/>
    <property type="evidence" value="ECO:0007669"/>
    <property type="project" value="UniProtKB-KW"/>
</dbReference>
<dbReference type="AlphaFoldDB" id="A0A381XF44"/>
<evidence type="ECO:0000256" key="5">
    <source>
        <dbReference type="ARBA" id="ARBA00022842"/>
    </source>
</evidence>
<evidence type="ECO:0000256" key="1">
    <source>
        <dbReference type="ARBA" id="ARBA00001946"/>
    </source>
</evidence>
<reference evidence="6" key="1">
    <citation type="submission" date="2018-05" db="EMBL/GenBank/DDBJ databases">
        <authorList>
            <person name="Lanie J.A."/>
            <person name="Ng W.-L."/>
            <person name="Kazmierczak K.M."/>
            <person name="Andrzejewski T.M."/>
            <person name="Davidsen T.M."/>
            <person name="Wayne K.J."/>
            <person name="Tettelin H."/>
            <person name="Glass J.I."/>
            <person name="Rusch D."/>
            <person name="Podicherti R."/>
            <person name="Tsui H.-C.T."/>
            <person name="Winkler M.E."/>
        </authorList>
    </citation>
    <scope>NUCLEOTIDE SEQUENCE</scope>
</reference>
<comment type="similarity">
    <text evidence="2">Belongs to the FPP/GGPP synthase family.</text>
</comment>
<comment type="cofactor">
    <cofactor evidence="1">
        <name>Mg(2+)</name>
        <dbReference type="ChEBI" id="CHEBI:18420"/>
    </cofactor>
</comment>
<dbReference type="GO" id="GO:0008299">
    <property type="term" value="P:isoprenoid biosynthetic process"/>
    <property type="evidence" value="ECO:0007669"/>
    <property type="project" value="InterPro"/>
</dbReference>
<protein>
    <recommendedName>
        <fullName evidence="7">Polyprenyl synthetase</fullName>
    </recommendedName>
</protein>
<keyword evidence="4" id="KW-0479">Metal-binding</keyword>
<dbReference type="GO" id="GO:0004659">
    <property type="term" value="F:prenyltransferase activity"/>
    <property type="evidence" value="ECO:0007669"/>
    <property type="project" value="InterPro"/>
</dbReference>
<organism evidence="6">
    <name type="scientific">marine metagenome</name>
    <dbReference type="NCBI Taxonomy" id="408172"/>
    <lineage>
        <taxon>unclassified sequences</taxon>
        <taxon>metagenomes</taxon>
        <taxon>ecological metagenomes</taxon>
    </lineage>
</organism>
<accession>A0A381XF44</accession>